<feature type="transmembrane region" description="Helical" evidence="1">
    <location>
        <begin position="264"/>
        <end position="283"/>
    </location>
</feature>
<keyword evidence="1" id="KW-1133">Transmembrane helix</keyword>
<feature type="transmembrane region" description="Helical" evidence="1">
    <location>
        <begin position="295"/>
        <end position="314"/>
    </location>
</feature>
<dbReference type="GO" id="GO:0016020">
    <property type="term" value="C:membrane"/>
    <property type="evidence" value="ECO:0007669"/>
    <property type="project" value="TreeGrafter"/>
</dbReference>
<keyword evidence="1" id="KW-0472">Membrane</keyword>
<dbReference type="RefSeq" id="WP_100348581.1">
    <property type="nucleotide sequence ID" value="NZ_PGTZ01000006.1"/>
</dbReference>
<feature type="transmembrane region" description="Helical" evidence="1">
    <location>
        <begin position="202"/>
        <end position="220"/>
    </location>
</feature>
<feature type="transmembrane region" description="Helical" evidence="1">
    <location>
        <begin position="321"/>
        <end position="340"/>
    </location>
</feature>
<protein>
    <submittedName>
        <fullName evidence="3">Peptidoglycan/LPS O-acetylase OafA/YrhL</fullName>
    </submittedName>
</protein>
<reference evidence="3 4" key="1">
    <citation type="submission" date="2017-11" db="EMBL/GenBank/DDBJ databases">
        <title>Genomic Encyclopedia of Archaeal and Bacterial Type Strains, Phase II (KMG-II): From Individual Species to Whole Genera.</title>
        <authorList>
            <person name="Goeker M."/>
        </authorList>
    </citation>
    <scope>NUCLEOTIDE SEQUENCE [LARGE SCALE GENOMIC DNA]</scope>
    <source>
        <strain evidence="3 4">DSM 22413</strain>
    </source>
</reference>
<feature type="transmembrane region" description="Helical" evidence="1">
    <location>
        <begin position="240"/>
        <end position="257"/>
    </location>
</feature>
<comment type="caution">
    <text evidence="3">The sequence shown here is derived from an EMBL/GenBank/DDBJ whole genome shotgun (WGS) entry which is preliminary data.</text>
</comment>
<accession>A0A2M8WUI4</accession>
<dbReference type="PANTHER" id="PTHR23028:SF53">
    <property type="entry name" value="ACYL_TRANSF_3 DOMAIN-CONTAINING PROTEIN"/>
    <property type="match status" value="1"/>
</dbReference>
<evidence type="ECO:0000256" key="1">
    <source>
        <dbReference type="SAM" id="Phobius"/>
    </source>
</evidence>
<dbReference type="Pfam" id="PF01757">
    <property type="entry name" value="Acyl_transf_3"/>
    <property type="match status" value="1"/>
</dbReference>
<feature type="domain" description="Acyltransferase 3" evidence="2">
    <location>
        <begin position="24"/>
        <end position="378"/>
    </location>
</feature>
<dbReference type="GO" id="GO:0009103">
    <property type="term" value="P:lipopolysaccharide biosynthetic process"/>
    <property type="evidence" value="ECO:0007669"/>
    <property type="project" value="TreeGrafter"/>
</dbReference>
<evidence type="ECO:0000313" key="4">
    <source>
        <dbReference type="Proteomes" id="UP000231586"/>
    </source>
</evidence>
<dbReference type="EMBL" id="PGTZ01000006">
    <property type="protein sequence ID" value="PJI94568.1"/>
    <property type="molecule type" value="Genomic_DNA"/>
</dbReference>
<dbReference type="InterPro" id="IPR002656">
    <property type="entry name" value="Acyl_transf_3_dom"/>
</dbReference>
<evidence type="ECO:0000313" key="3">
    <source>
        <dbReference type="EMBL" id="PJI94568.1"/>
    </source>
</evidence>
<feature type="transmembrane region" description="Helical" evidence="1">
    <location>
        <begin position="360"/>
        <end position="382"/>
    </location>
</feature>
<dbReference type="AlphaFoldDB" id="A0A2M8WUI4"/>
<dbReference type="Proteomes" id="UP000231586">
    <property type="component" value="Unassembled WGS sequence"/>
</dbReference>
<feature type="transmembrane region" description="Helical" evidence="1">
    <location>
        <begin position="100"/>
        <end position="117"/>
    </location>
</feature>
<dbReference type="InterPro" id="IPR050879">
    <property type="entry name" value="Acyltransferase_3"/>
</dbReference>
<keyword evidence="4" id="KW-1185">Reference proteome</keyword>
<proteinExistence type="predicted"/>
<dbReference type="GO" id="GO:0016747">
    <property type="term" value="F:acyltransferase activity, transferring groups other than amino-acyl groups"/>
    <property type="evidence" value="ECO:0007669"/>
    <property type="project" value="InterPro"/>
</dbReference>
<feature type="transmembrane region" description="Helical" evidence="1">
    <location>
        <begin position="158"/>
        <end position="175"/>
    </location>
</feature>
<dbReference type="OrthoDB" id="5242306at2"/>
<feature type="transmembrane region" description="Helical" evidence="1">
    <location>
        <begin position="57"/>
        <end position="79"/>
    </location>
</feature>
<dbReference type="PANTHER" id="PTHR23028">
    <property type="entry name" value="ACETYLTRANSFERASE"/>
    <property type="match status" value="1"/>
</dbReference>
<name>A0A2M8WUI4_9MICO</name>
<sequence>MTLNAPIPPAVPTATTGPPRARFELDAVRALGALAVVMYHGYQHDGQPLWGTAWHSLISNTVFVEIFFVVSGFLLWLPLVRTARLERSPTPGATMLRRRATSLLPLYVGVIVIVWLINNPQWPGWWQDLALHLTMTNVYSDQFIFWTDGPAWSLAVEFHFYVAVAILTFWINATVRRDAAEAVREGAGTATGRRRARSARRLVVLVPVVLLAVSVAYRLWAALVQDYPSTSYAVWFNPLAQGHDFALGMLLAVLVGWRVRLGRWARAGVIVVAAGGLAALVQLDTTASPQTVKLAQAGVSLCAAALIGTIVLSSDPAPAWLTWRPLVWVGGVSYGLYLFHEPVMRALGALHVLPEQPTRWWLVGAFVVAATLPLAWLANVLVRTRLSPRIDAAIVRHRERVAAARSDGQAPPAIVAAPSYETHFGWTE</sequence>
<keyword evidence="1" id="KW-0812">Transmembrane</keyword>
<gene>
    <name evidence="3" type="ORF">CLV34_0412</name>
</gene>
<organism evidence="3 4">
    <name type="scientific">Luteimicrobium subarcticum</name>
    <dbReference type="NCBI Taxonomy" id="620910"/>
    <lineage>
        <taxon>Bacteria</taxon>
        <taxon>Bacillati</taxon>
        <taxon>Actinomycetota</taxon>
        <taxon>Actinomycetes</taxon>
        <taxon>Micrococcales</taxon>
        <taxon>Luteimicrobium</taxon>
    </lineage>
</organism>
<evidence type="ECO:0000259" key="2">
    <source>
        <dbReference type="Pfam" id="PF01757"/>
    </source>
</evidence>